<proteinExistence type="predicted"/>
<gene>
    <name evidence="1" type="ORF">DQP58_00075</name>
</gene>
<evidence type="ECO:0000313" key="1">
    <source>
        <dbReference type="EMBL" id="RAV00822.1"/>
    </source>
</evidence>
<sequence>MRGENVVYIHYEEPDATSTVERLRLIGLHPDQIKAQLHFIAPQRALQKLWLEPLIAARPALVIHDGVNQAMLLQSSQINAEATFTFRRTLVVPFTAAGAATLACDHLPMVKDESRVNAYGDVHKGNALDGVRIALENEQPFGRGMRGVSWVYVTKDRPGYLRSHGRATKIAQKTFMGTLVVDDSETAMPRPDIAFYAPKDDANGTDSESLSAVIATGFALADLIWNLIHAQPDHTIGSVRKLQAALRDSGEQHRDAKVAEELDDLVYAGRLVEVAGLRGAKGYRTTAAHAKDEFDDCA</sequence>
<accession>A0A329L3C7</accession>
<comment type="caution">
    <text evidence="1">The sequence shown here is derived from an EMBL/GenBank/DDBJ whole genome shotgun (WGS) entry which is preliminary data.</text>
</comment>
<reference evidence="1 2" key="1">
    <citation type="submission" date="2018-06" db="EMBL/GenBank/DDBJ databases">
        <title>NTM in soil in Japan.</title>
        <authorList>
            <person name="Ohya K."/>
        </authorList>
    </citation>
    <scope>NUCLEOTIDE SEQUENCE [LARGE SCALE GENOMIC DNA]</scope>
    <source>
        <strain evidence="1 2">GF76</strain>
    </source>
</reference>
<dbReference type="EMBL" id="QMEU01000001">
    <property type="protein sequence ID" value="RAV00822.1"/>
    <property type="molecule type" value="Genomic_DNA"/>
</dbReference>
<dbReference type="Proteomes" id="UP000250347">
    <property type="component" value="Unassembled WGS sequence"/>
</dbReference>
<name>A0A329L3C7_9MYCO</name>
<evidence type="ECO:0000313" key="2">
    <source>
        <dbReference type="Proteomes" id="UP000250347"/>
    </source>
</evidence>
<dbReference type="AlphaFoldDB" id="A0A329L3C7"/>
<organism evidence="1 2">
    <name type="scientific">Mycobacterium colombiense</name>
    <dbReference type="NCBI Taxonomy" id="339268"/>
    <lineage>
        <taxon>Bacteria</taxon>
        <taxon>Bacillati</taxon>
        <taxon>Actinomycetota</taxon>
        <taxon>Actinomycetes</taxon>
        <taxon>Mycobacteriales</taxon>
        <taxon>Mycobacteriaceae</taxon>
        <taxon>Mycobacterium</taxon>
        <taxon>Mycobacterium avium complex (MAC)</taxon>
    </lineage>
</organism>
<protein>
    <submittedName>
        <fullName evidence="1">Uncharacterized protein</fullName>
    </submittedName>
</protein>